<dbReference type="EMBL" id="KQ964247">
    <property type="protein sequence ID" value="KXJ93803.1"/>
    <property type="molecule type" value="Genomic_DNA"/>
</dbReference>
<dbReference type="STRING" id="196109.A0A136J9F1"/>
<gene>
    <name evidence="3" type="ORF">Micbo1qcDRAFT_231448</name>
</gene>
<dbReference type="Proteomes" id="UP000070501">
    <property type="component" value="Unassembled WGS sequence"/>
</dbReference>
<organism evidence="3 4">
    <name type="scientific">Microdochium bolleyi</name>
    <dbReference type="NCBI Taxonomy" id="196109"/>
    <lineage>
        <taxon>Eukaryota</taxon>
        <taxon>Fungi</taxon>
        <taxon>Dikarya</taxon>
        <taxon>Ascomycota</taxon>
        <taxon>Pezizomycotina</taxon>
        <taxon>Sordariomycetes</taxon>
        <taxon>Xylariomycetidae</taxon>
        <taxon>Xylariales</taxon>
        <taxon>Microdochiaceae</taxon>
        <taxon>Microdochium</taxon>
    </lineage>
</organism>
<protein>
    <submittedName>
        <fullName evidence="3">N-terminal C2 in EEIG1 and EHBP1 proteins-domain-containing protein</fullName>
    </submittedName>
</protein>
<feature type="region of interest" description="Disordered" evidence="1">
    <location>
        <begin position="340"/>
        <end position="492"/>
    </location>
</feature>
<feature type="compositionally biased region" description="Polar residues" evidence="1">
    <location>
        <begin position="403"/>
        <end position="417"/>
    </location>
</feature>
<sequence>MTSLINKSRKPKFELHLTIYDLSNVPYKQGSSTVKWHLPHSIHAEHRGRTDKATTDWLSHRITWNYQKIIPVRIGIDRANNLSECAIEFEVLHDFPSPVGIKPEKGTVGLVRLNLSEYVEESETYIRRRSVGAVGASKIVGGLENAKEKLSHGFQHGGGSRHRRSGSSKSYQSSADLGSGDIPRSVEEQQEQPDDRAVEEGITRRYLMQECKINGTLKIGILMVQVDGERNFSAPPLRSAPMFGGIAGIVGDQESYSLPAPEPSSTTAALASMGDTASFSAFGSHDASELVDMYRRALAASYSCMPGELPADECIEDIFMGGDGIGSALYPASYTTGVTTVGGSDRFEKSPSRGYNHRRALRDDDSNTSARTSGSGSPSDEINSATLRPSEARQARAHMRSHSGGSDKSTLTVTNIWGRSHSSNSSQNSGGGGGDNEPFGIPSGSYGHSSRHRGGAATSRYPTSIPSAPTRGPTGMPNDLSASTSSSGTTLSPQLQQQYDQEMFAEGQHERIIRSAGLRDNRGHQNHQHIHHHHHHHQDDSPAGGNNSSSGQQQQQQQPRSGSMGSMLSQRSRNRHGHSRHRSRECSEEDMREDLVAWKLPGAVR</sequence>
<feature type="domain" description="C2 NT-type" evidence="2">
    <location>
        <begin position="3"/>
        <end position="156"/>
    </location>
</feature>
<evidence type="ECO:0000313" key="3">
    <source>
        <dbReference type="EMBL" id="KXJ93803.1"/>
    </source>
</evidence>
<dbReference type="PANTHER" id="PTHR21456">
    <property type="entry name" value="FAMILY WITH SEQUENCE SIMILARITY 102"/>
    <property type="match status" value="1"/>
</dbReference>
<dbReference type="InterPro" id="IPR039931">
    <property type="entry name" value="EEIG1/2-like"/>
</dbReference>
<reference evidence="4" key="1">
    <citation type="submission" date="2016-02" db="EMBL/GenBank/DDBJ databases">
        <title>Draft genome sequence of Microdochium bolleyi, a fungal endophyte of beachgrass.</title>
        <authorList>
            <consortium name="DOE Joint Genome Institute"/>
            <person name="David A.S."/>
            <person name="May G."/>
            <person name="Haridas S."/>
            <person name="Lim J."/>
            <person name="Wang M."/>
            <person name="Labutti K."/>
            <person name="Lipzen A."/>
            <person name="Barry K."/>
            <person name="Grigoriev I.V."/>
        </authorList>
    </citation>
    <scope>NUCLEOTIDE SEQUENCE [LARGE SCALE GENOMIC DNA]</scope>
    <source>
        <strain evidence="4">J235TASD1</strain>
    </source>
</reference>
<name>A0A136J9F1_9PEZI</name>
<dbReference type="Pfam" id="PF10358">
    <property type="entry name" value="NT-C2"/>
    <property type="match status" value="1"/>
</dbReference>
<dbReference type="OrthoDB" id="3365224at2759"/>
<dbReference type="PANTHER" id="PTHR21456:SF1">
    <property type="entry name" value="C2 NT-TYPE DOMAIN-CONTAINING PROTEIN"/>
    <property type="match status" value="1"/>
</dbReference>
<keyword evidence="4" id="KW-1185">Reference proteome</keyword>
<feature type="compositionally biased region" description="Low complexity" evidence="1">
    <location>
        <begin position="480"/>
        <end position="492"/>
    </location>
</feature>
<dbReference type="FunCoup" id="A0A136J9F1">
    <property type="interactions" value="10"/>
</dbReference>
<feature type="compositionally biased region" description="Basic residues" evidence="1">
    <location>
        <begin position="572"/>
        <end position="583"/>
    </location>
</feature>
<feature type="compositionally biased region" description="Low complexity" evidence="1">
    <location>
        <begin position="541"/>
        <end position="571"/>
    </location>
</feature>
<dbReference type="InParanoid" id="A0A136J9F1"/>
<dbReference type="PROSITE" id="PS51840">
    <property type="entry name" value="C2_NT"/>
    <property type="match status" value="1"/>
</dbReference>
<proteinExistence type="predicted"/>
<evidence type="ECO:0000259" key="2">
    <source>
        <dbReference type="PROSITE" id="PS51840"/>
    </source>
</evidence>
<feature type="compositionally biased region" description="Basic residues" evidence="1">
    <location>
        <begin position="524"/>
        <end position="536"/>
    </location>
</feature>
<feature type="compositionally biased region" description="Low complexity" evidence="1">
    <location>
        <begin position="418"/>
        <end position="428"/>
    </location>
</feature>
<dbReference type="InterPro" id="IPR019448">
    <property type="entry name" value="NT-C2"/>
</dbReference>
<evidence type="ECO:0000256" key="1">
    <source>
        <dbReference type="SAM" id="MobiDB-lite"/>
    </source>
</evidence>
<feature type="compositionally biased region" description="Polar residues" evidence="1">
    <location>
        <begin position="367"/>
        <end position="387"/>
    </location>
</feature>
<feature type="region of interest" description="Disordered" evidence="1">
    <location>
        <begin position="150"/>
        <end position="201"/>
    </location>
</feature>
<dbReference type="AlphaFoldDB" id="A0A136J9F1"/>
<accession>A0A136J9F1</accession>
<evidence type="ECO:0000313" key="4">
    <source>
        <dbReference type="Proteomes" id="UP000070501"/>
    </source>
</evidence>
<feature type="region of interest" description="Disordered" evidence="1">
    <location>
        <begin position="522"/>
        <end position="605"/>
    </location>
</feature>